<organism evidence="1 2">
    <name type="scientific">Cryptobacterium curtum (strain ATCC 700683 / DSM 15641 / CCUG 43107 / 12-3)</name>
    <dbReference type="NCBI Taxonomy" id="469378"/>
    <lineage>
        <taxon>Bacteria</taxon>
        <taxon>Bacillati</taxon>
        <taxon>Actinomycetota</taxon>
        <taxon>Coriobacteriia</taxon>
        <taxon>Eggerthellales</taxon>
        <taxon>Eggerthellaceae</taxon>
        <taxon>Cryptobacterium</taxon>
    </lineage>
</organism>
<dbReference type="EMBL" id="CP001682">
    <property type="protein sequence ID" value="ACU94756.1"/>
    <property type="molecule type" value="Genomic_DNA"/>
</dbReference>
<reference evidence="1 2" key="1">
    <citation type="journal article" date="2009" name="Stand. Genomic Sci.">
        <title>Complete genome sequence of Cryptobacterium curtum type strain (12-3).</title>
        <authorList>
            <person name="Mavrommatis K."/>
            <person name="Pukall R."/>
            <person name="Rohde C."/>
            <person name="Chen F."/>
            <person name="Sims D."/>
            <person name="Brettin T."/>
            <person name="Kuske C."/>
            <person name="Detter J.C."/>
            <person name="Han C."/>
            <person name="Lapidus A."/>
            <person name="Copeland A."/>
            <person name="Glavina Del Rio T."/>
            <person name="Nolan M."/>
            <person name="Lucas S."/>
            <person name="Tice H."/>
            <person name="Cheng J.F."/>
            <person name="Bruce D."/>
            <person name="Goodwin L."/>
            <person name="Pitluck S."/>
            <person name="Ovchinnikova G."/>
            <person name="Pati A."/>
            <person name="Ivanova N."/>
            <person name="Chen A."/>
            <person name="Palaniappan K."/>
            <person name="Chain P."/>
            <person name="D'haeseleer P."/>
            <person name="Goker M."/>
            <person name="Bristow J."/>
            <person name="Eisen J.A."/>
            <person name="Markowitz V."/>
            <person name="Hugenholtz P."/>
            <person name="Rohde M."/>
            <person name="Klenk H.P."/>
            <person name="Kyrpides N.C."/>
        </authorList>
    </citation>
    <scope>NUCLEOTIDE SEQUENCE [LARGE SCALE GENOMIC DNA]</scope>
    <source>
        <strain evidence="2">ATCC 700683 / DSM 15641 / 12-3</strain>
    </source>
</reference>
<accession>C7MPB6</accession>
<gene>
    <name evidence="1" type="ordered locus">Ccur_10650</name>
</gene>
<dbReference type="AlphaFoldDB" id="C7MPB6"/>
<protein>
    <submittedName>
        <fullName evidence="1">Uncharacterized protein</fullName>
    </submittedName>
</protein>
<sequence length="87" mass="10000">MVVSFDKALKIAQEKYPHRINHYEEYKKYFVFVHNDGIKRMGGDYSPIVIRKSDAQALNYAPIFFNLDADAEDVGEVISEGSVWINS</sequence>
<evidence type="ECO:0000313" key="2">
    <source>
        <dbReference type="Proteomes" id="UP000000954"/>
    </source>
</evidence>
<dbReference type="OrthoDB" id="9897940at2"/>
<dbReference type="Proteomes" id="UP000000954">
    <property type="component" value="Chromosome"/>
</dbReference>
<keyword evidence="2" id="KW-1185">Reference proteome</keyword>
<dbReference type="RefSeq" id="WP_012803441.1">
    <property type="nucleotide sequence ID" value="NC_013170.1"/>
</dbReference>
<dbReference type="KEGG" id="ccu:Ccur_10650"/>
<dbReference type="HOGENOM" id="CLU_2478100_0_0_11"/>
<evidence type="ECO:0000313" key="1">
    <source>
        <dbReference type="EMBL" id="ACU94756.1"/>
    </source>
</evidence>
<proteinExistence type="predicted"/>
<name>C7MPB6_CRYCD</name>